<feature type="transmembrane region" description="Helical" evidence="2">
    <location>
        <begin position="6"/>
        <end position="30"/>
    </location>
</feature>
<dbReference type="EMBL" id="MFGB01000022">
    <property type="protein sequence ID" value="OGF25269.1"/>
    <property type="molecule type" value="Genomic_DNA"/>
</dbReference>
<keyword evidence="2" id="KW-0812">Transmembrane</keyword>
<comment type="caution">
    <text evidence="3">The sequence shown here is derived from an EMBL/GenBank/DDBJ whole genome shotgun (WGS) entry which is preliminary data.</text>
</comment>
<protein>
    <submittedName>
        <fullName evidence="3">Uncharacterized protein</fullName>
    </submittedName>
</protein>
<reference evidence="3 4" key="1">
    <citation type="journal article" date="2016" name="Nat. Commun.">
        <title>Thousands of microbial genomes shed light on interconnected biogeochemical processes in an aquifer system.</title>
        <authorList>
            <person name="Anantharaman K."/>
            <person name="Brown C.T."/>
            <person name="Hug L.A."/>
            <person name="Sharon I."/>
            <person name="Castelle C.J."/>
            <person name="Probst A.J."/>
            <person name="Thomas B.C."/>
            <person name="Singh A."/>
            <person name="Wilkins M.J."/>
            <person name="Karaoz U."/>
            <person name="Brodie E.L."/>
            <person name="Williams K.H."/>
            <person name="Hubbard S.S."/>
            <person name="Banfield J.F."/>
        </authorList>
    </citation>
    <scope>NUCLEOTIDE SEQUENCE [LARGE SCALE GENOMIC DNA]</scope>
</reference>
<evidence type="ECO:0000313" key="3">
    <source>
        <dbReference type="EMBL" id="OGF25269.1"/>
    </source>
</evidence>
<evidence type="ECO:0000256" key="1">
    <source>
        <dbReference type="SAM" id="MobiDB-lite"/>
    </source>
</evidence>
<feature type="region of interest" description="Disordered" evidence="1">
    <location>
        <begin position="152"/>
        <end position="175"/>
    </location>
</feature>
<accession>A0A1F5SF29</accession>
<gene>
    <name evidence="3" type="ORF">A2227_07770</name>
</gene>
<evidence type="ECO:0000256" key="2">
    <source>
        <dbReference type="SAM" id="Phobius"/>
    </source>
</evidence>
<feature type="transmembrane region" description="Helical" evidence="2">
    <location>
        <begin position="37"/>
        <end position="57"/>
    </location>
</feature>
<name>A0A1F5SF29_9BACT</name>
<dbReference type="AlphaFoldDB" id="A0A1F5SF29"/>
<dbReference type="Proteomes" id="UP000178367">
    <property type="component" value="Unassembled WGS sequence"/>
</dbReference>
<proteinExistence type="predicted"/>
<keyword evidence="2" id="KW-0472">Membrane</keyword>
<evidence type="ECO:0000313" key="4">
    <source>
        <dbReference type="Proteomes" id="UP000178367"/>
    </source>
</evidence>
<keyword evidence="2" id="KW-1133">Transmembrane helix</keyword>
<dbReference type="STRING" id="1797994.A2227_07770"/>
<sequence length="190" mass="21516">MGDGTMSIWTGYAGIITTFVILGTLLLWLLIKSKIHIFVKILIVPVVLWYSLVLYYVPEKLLGWPTPDDIPDRSAVFATIIKEPGPSDQGAIYIWLMDIDGRKKTNWANPKNVFEYSEKNAPRSYKLPYSRGLHEELQKGEEARERGMIIMLKKGGKGAPKEGNNGARRRSDADDVEIEILNPQLFIPKE</sequence>
<organism evidence="3 4">
    <name type="scientific">Candidatus Falkowbacteria bacterium RIFOXYA2_FULL_47_19</name>
    <dbReference type="NCBI Taxonomy" id="1797994"/>
    <lineage>
        <taxon>Bacteria</taxon>
        <taxon>Candidatus Falkowiibacteriota</taxon>
    </lineage>
</organism>